<dbReference type="Proteomes" id="UP000265848">
    <property type="component" value="Unassembled WGS sequence"/>
</dbReference>
<dbReference type="EMBL" id="QWJJ01000010">
    <property type="protein sequence ID" value="RII38384.1"/>
    <property type="molecule type" value="Genomic_DNA"/>
</dbReference>
<organism evidence="1 2">
    <name type="scientific">Pseudooceanicola sediminis</name>
    <dbReference type="NCBI Taxonomy" id="2211117"/>
    <lineage>
        <taxon>Bacteria</taxon>
        <taxon>Pseudomonadati</taxon>
        <taxon>Pseudomonadota</taxon>
        <taxon>Alphaproteobacteria</taxon>
        <taxon>Rhodobacterales</taxon>
        <taxon>Paracoccaceae</taxon>
        <taxon>Pseudooceanicola</taxon>
    </lineage>
</organism>
<reference evidence="1 2" key="1">
    <citation type="submission" date="2018-08" db="EMBL/GenBank/DDBJ databases">
        <title>Pseudooceanicola sediminis CY03 in the family Rhodobacteracea.</title>
        <authorList>
            <person name="Zhang Y.-J."/>
        </authorList>
    </citation>
    <scope>NUCLEOTIDE SEQUENCE [LARGE SCALE GENOMIC DNA]</scope>
    <source>
        <strain evidence="1 2">CY03</strain>
    </source>
</reference>
<protein>
    <submittedName>
        <fullName evidence="1">Uncharacterized protein</fullName>
    </submittedName>
</protein>
<proteinExistence type="predicted"/>
<sequence length="69" mass="7205">MQIGLLGLSLALVAMISGGFGLSSGWFGAPPPALTERSTHLPMASSKARLFEEGIALEAHLLQRDASAR</sequence>
<dbReference type="AlphaFoldDB" id="A0A399IZK2"/>
<name>A0A399IZK2_9RHOB</name>
<keyword evidence="2" id="KW-1185">Reference proteome</keyword>
<comment type="caution">
    <text evidence="1">The sequence shown here is derived from an EMBL/GenBank/DDBJ whole genome shotgun (WGS) entry which is preliminary data.</text>
</comment>
<gene>
    <name evidence="1" type="ORF">DL237_12810</name>
</gene>
<accession>A0A399IZK2</accession>
<evidence type="ECO:0000313" key="1">
    <source>
        <dbReference type="EMBL" id="RII38384.1"/>
    </source>
</evidence>
<evidence type="ECO:0000313" key="2">
    <source>
        <dbReference type="Proteomes" id="UP000265848"/>
    </source>
</evidence>